<dbReference type="EMBL" id="KZ825906">
    <property type="protein sequence ID" value="PYH92847.1"/>
    <property type="molecule type" value="Genomic_DNA"/>
</dbReference>
<dbReference type="OrthoDB" id="4362974at2759"/>
<reference evidence="1 2" key="1">
    <citation type="submission" date="2018-02" db="EMBL/GenBank/DDBJ databases">
        <title>The genomes of Aspergillus section Nigri reveals drivers in fungal speciation.</title>
        <authorList>
            <consortium name="DOE Joint Genome Institute"/>
            <person name="Vesth T.C."/>
            <person name="Nybo J."/>
            <person name="Theobald S."/>
            <person name="Brandl J."/>
            <person name="Frisvad J.C."/>
            <person name="Nielsen K.F."/>
            <person name="Lyhne E.K."/>
            <person name="Kogle M.E."/>
            <person name="Kuo A."/>
            <person name="Riley R."/>
            <person name="Clum A."/>
            <person name="Nolan M."/>
            <person name="Lipzen A."/>
            <person name="Salamov A."/>
            <person name="Henrissat B."/>
            <person name="Wiebenga A."/>
            <person name="De vries R.P."/>
            <person name="Grigoriev I.V."/>
            <person name="Mortensen U.H."/>
            <person name="Andersen M.R."/>
            <person name="Baker S.E."/>
        </authorList>
    </citation>
    <scope>NUCLEOTIDE SEQUENCE [LARGE SCALE GENOMIC DNA]</scope>
    <source>
        <strain evidence="1 2">CBS 707.79</strain>
    </source>
</reference>
<gene>
    <name evidence="1" type="ORF">BO71DRAFT_295124</name>
</gene>
<accession>A0A319DF62</accession>
<protein>
    <submittedName>
        <fullName evidence="1">Uncharacterized protein</fullName>
    </submittedName>
</protein>
<dbReference type="VEuPathDB" id="FungiDB:BO71DRAFT_295124"/>
<name>A0A319DF62_9EURO</name>
<feature type="non-terminal residue" evidence="1">
    <location>
        <position position="52"/>
    </location>
</feature>
<evidence type="ECO:0000313" key="1">
    <source>
        <dbReference type="EMBL" id="PYH92847.1"/>
    </source>
</evidence>
<dbReference type="Proteomes" id="UP000247810">
    <property type="component" value="Unassembled WGS sequence"/>
</dbReference>
<evidence type="ECO:0000313" key="2">
    <source>
        <dbReference type="Proteomes" id="UP000247810"/>
    </source>
</evidence>
<proteinExistence type="predicted"/>
<feature type="non-terminal residue" evidence="1">
    <location>
        <position position="1"/>
    </location>
</feature>
<organism evidence="1 2">
    <name type="scientific">Aspergillus ellipticus CBS 707.79</name>
    <dbReference type="NCBI Taxonomy" id="1448320"/>
    <lineage>
        <taxon>Eukaryota</taxon>
        <taxon>Fungi</taxon>
        <taxon>Dikarya</taxon>
        <taxon>Ascomycota</taxon>
        <taxon>Pezizomycotina</taxon>
        <taxon>Eurotiomycetes</taxon>
        <taxon>Eurotiomycetidae</taxon>
        <taxon>Eurotiales</taxon>
        <taxon>Aspergillaceae</taxon>
        <taxon>Aspergillus</taxon>
        <taxon>Aspergillus subgen. Circumdati</taxon>
    </lineage>
</organism>
<dbReference type="AlphaFoldDB" id="A0A319DF62"/>
<keyword evidence="2" id="KW-1185">Reference proteome</keyword>
<sequence length="52" mass="5714">SIIVPSSTVAEYCAYDVAAKETLYIKKLAEVFSLIISENSKIPIFSNTANFL</sequence>